<reference evidence="5 6" key="1">
    <citation type="submission" date="2018-05" db="EMBL/GenBank/DDBJ databases">
        <title>Genomic Encyclopedia of Type Strains, Phase IV (KMG-IV): sequencing the most valuable type-strain genomes for metagenomic binning, comparative biology and taxonomic classification.</title>
        <authorList>
            <person name="Goeker M."/>
        </authorList>
    </citation>
    <scope>NUCLEOTIDE SEQUENCE [LARGE SCALE GENOMIC DNA]</scope>
    <source>
        <strain evidence="5 6">DSM 6462</strain>
    </source>
</reference>
<dbReference type="RefSeq" id="WP_110373451.1">
    <property type="nucleotide sequence ID" value="NZ_JAHBRY010000002.1"/>
</dbReference>
<dbReference type="EMBL" id="QJJK01000002">
    <property type="protein sequence ID" value="PXW63300.1"/>
    <property type="molecule type" value="Genomic_DNA"/>
</dbReference>
<dbReference type="Pfam" id="PF02682">
    <property type="entry name" value="CT_C_D"/>
    <property type="match status" value="1"/>
</dbReference>
<dbReference type="GO" id="GO:0005524">
    <property type="term" value="F:ATP binding"/>
    <property type="evidence" value="ECO:0007669"/>
    <property type="project" value="UniProtKB-KW"/>
</dbReference>
<evidence type="ECO:0000313" key="5">
    <source>
        <dbReference type="EMBL" id="PXW63300.1"/>
    </source>
</evidence>
<dbReference type="Proteomes" id="UP000248021">
    <property type="component" value="Unassembled WGS sequence"/>
</dbReference>
<evidence type="ECO:0000313" key="6">
    <source>
        <dbReference type="Proteomes" id="UP000248021"/>
    </source>
</evidence>
<dbReference type="Gene3D" id="2.40.100.10">
    <property type="entry name" value="Cyclophilin-like"/>
    <property type="match status" value="1"/>
</dbReference>
<dbReference type="InterPro" id="IPR010016">
    <property type="entry name" value="PxpB"/>
</dbReference>
<evidence type="ECO:0000256" key="2">
    <source>
        <dbReference type="ARBA" id="ARBA00022801"/>
    </source>
</evidence>
<dbReference type="SMART" id="SM00796">
    <property type="entry name" value="AHS1"/>
    <property type="match status" value="1"/>
</dbReference>
<dbReference type="PANTHER" id="PTHR34698">
    <property type="entry name" value="5-OXOPROLINASE SUBUNIT B"/>
    <property type="match status" value="1"/>
</dbReference>
<keyword evidence="2" id="KW-0378">Hydrolase</keyword>
<dbReference type="AlphaFoldDB" id="A0A2V3UE36"/>
<evidence type="ECO:0000256" key="1">
    <source>
        <dbReference type="ARBA" id="ARBA00022741"/>
    </source>
</evidence>
<keyword evidence="1" id="KW-0547">Nucleotide-binding</keyword>
<dbReference type="SUPFAM" id="SSF160467">
    <property type="entry name" value="PH0987 N-terminal domain-like"/>
    <property type="match status" value="1"/>
</dbReference>
<organism evidence="5 6">
    <name type="scientific">Chelatococcus asaccharovorans</name>
    <dbReference type="NCBI Taxonomy" id="28210"/>
    <lineage>
        <taxon>Bacteria</taxon>
        <taxon>Pseudomonadati</taxon>
        <taxon>Pseudomonadota</taxon>
        <taxon>Alphaproteobacteria</taxon>
        <taxon>Hyphomicrobiales</taxon>
        <taxon>Chelatococcaceae</taxon>
        <taxon>Chelatococcus</taxon>
    </lineage>
</organism>
<dbReference type="InterPro" id="IPR003833">
    <property type="entry name" value="CT_C_D"/>
</dbReference>
<dbReference type="Gene3D" id="3.30.1360.40">
    <property type="match status" value="1"/>
</dbReference>
<comment type="caution">
    <text evidence="5">The sequence shown here is derived from an EMBL/GenBank/DDBJ whole genome shotgun (WGS) entry which is preliminary data.</text>
</comment>
<dbReference type="SUPFAM" id="SSF50891">
    <property type="entry name" value="Cyclophilin-like"/>
    <property type="match status" value="1"/>
</dbReference>
<dbReference type="NCBIfam" id="TIGR00370">
    <property type="entry name" value="5-oxoprolinase subunit PxpB"/>
    <property type="match status" value="1"/>
</dbReference>
<gene>
    <name evidence="5" type="ORF">C7450_102215</name>
</gene>
<evidence type="ECO:0000259" key="4">
    <source>
        <dbReference type="SMART" id="SM00796"/>
    </source>
</evidence>
<dbReference type="PANTHER" id="PTHR34698:SF2">
    <property type="entry name" value="5-OXOPROLINASE SUBUNIT B"/>
    <property type="match status" value="1"/>
</dbReference>
<protein>
    <submittedName>
        <fullName evidence="5">KipI family sensor histidine kinase inhibitor</fullName>
    </submittedName>
</protein>
<evidence type="ECO:0000256" key="3">
    <source>
        <dbReference type="ARBA" id="ARBA00022840"/>
    </source>
</evidence>
<keyword evidence="3" id="KW-0067">ATP-binding</keyword>
<accession>A0A2V3UE36</accession>
<proteinExistence type="predicted"/>
<sequence length="250" mass="26270">MGRESRGAAGHGAYPRVRPCGDTALTIEFGETIDPDLNAKVLALDAELTAHPVAGVLETVPTYRSLLVHIDPVIADPEALAADLLAMAANLPPTGEAVRRWRIPVVYGGAFGVDLADVAARHGLSPSALIDAHCAPVYRVYMIGFMPGFTYLGGLDPRLATPRRSDPRPLIPASSVIIGGAQAAISSIAGPSGWHLLGRTPVRPYHPGRDPAFLIASGDEIVFEPIAEDHWRVLDKAAAAGEPVADMVAS</sequence>
<dbReference type="InterPro" id="IPR029000">
    <property type="entry name" value="Cyclophilin-like_dom_sf"/>
</dbReference>
<dbReference type="GO" id="GO:0016787">
    <property type="term" value="F:hydrolase activity"/>
    <property type="evidence" value="ECO:0007669"/>
    <property type="project" value="UniProtKB-KW"/>
</dbReference>
<dbReference type="OrthoDB" id="9778567at2"/>
<name>A0A2V3UE36_9HYPH</name>
<keyword evidence="6" id="KW-1185">Reference proteome</keyword>
<feature type="domain" description="Carboxyltransferase" evidence="4">
    <location>
        <begin position="15"/>
        <end position="215"/>
    </location>
</feature>